<dbReference type="EMBL" id="UXSR01000337">
    <property type="protein sequence ID" value="VDD76187.1"/>
    <property type="molecule type" value="Genomic_DNA"/>
</dbReference>
<sequence length="242" mass="27253">MNAETKEWRLSIYRCFRETEVSTPDQPTLPTTSDTAVRETEVAPNGVWHTRRDHTAAALILRISSFGHLTILQGSEVVESYFLILAKKWIKAVNIGTLEYITSTSICLSDDEIMLYIRERSRVRRLRLTFANAAEAQSCYEELGKHVSVKQCPQSDPARSPATNDDEAVSRWLDTMTGGAASSRCLAADAAWRTEWPTDKLTELVKLCLLDPNFPGFVRQVQEAIQLLTLDVDSETQNDVEE</sequence>
<dbReference type="OrthoDB" id="6479200at2759"/>
<dbReference type="PANTHER" id="PTHR34921">
    <property type="entry name" value="MEIOTIC RECOMBINATION PROTEIN REC114"/>
    <property type="match status" value="1"/>
</dbReference>
<dbReference type="Proteomes" id="UP000267029">
    <property type="component" value="Unassembled WGS sequence"/>
</dbReference>
<proteinExistence type="predicted"/>
<accession>A0A0R3U614</accession>
<evidence type="ECO:0000313" key="2">
    <source>
        <dbReference type="Proteomes" id="UP000267029"/>
    </source>
</evidence>
<evidence type="ECO:0000313" key="1">
    <source>
        <dbReference type="EMBL" id="VDD76187.1"/>
    </source>
</evidence>
<organism evidence="1 2">
    <name type="scientific">Mesocestoides corti</name>
    <name type="common">Flatworm</name>
    <dbReference type="NCBI Taxonomy" id="53468"/>
    <lineage>
        <taxon>Eukaryota</taxon>
        <taxon>Metazoa</taxon>
        <taxon>Spiralia</taxon>
        <taxon>Lophotrochozoa</taxon>
        <taxon>Platyhelminthes</taxon>
        <taxon>Cestoda</taxon>
        <taxon>Eucestoda</taxon>
        <taxon>Cyclophyllidea</taxon>
        <taxon>Mesocestoididae</taxon>
        <taxon>Mesocestoides</taxon>
    </lineage>
</organism>
<dbReference type="STRING" id="53468.A0A0R3U614"/>
<dbReference type="PANTHER" id="PTHR34921:SF1">
    <property type="entry name" value="MEIOTIC RECOMBINATION PROTEIN REC114"/>
    <property type="match status" value="1"/>
</dbReference>
<dbReference type="AlphaFoldDB" id="A0A0R3U614"/>
<protein>
    <submittedName>
        <fullName evidence="1">Uncharacterized protein</fullName>
    </submittedName>
</protein>
<name>A0A0R3U614_MESCO</name>
<dbReference type="InterPro" id="IPR029168">
    <property type="entry name" value="REC114L"/>
</dbReference>
<reference evidence="1 2" key="1">
    <citation type="submission" date="2018-10" db="EMBL/GenBank/DDBJ databases">
        <authorList>
            <consortium name="Pathogen Informatics"/>
        </authorList>
    </citation>
    <scope>NUCLEOTIDE SEQUENCE [LARGE SCALE GENOMIC DNA]</scope>
</reference>
<gene>
    <name evidence="1" type="ORF">MCOS_LOCUS2190</name>
</gene>
<keyword evidence="2" id="KW-1185">Reference proteome</keyword>